<evidence type="ECO:0000256" key="1">
    <source>
        <dbReference type="ARBA" id="ARBA00007789"/>
    </source>
</evidence>
<evidence type="ECO:0000313" key="4">
    <source>
        <dbReference type="Proteomes" id="UP001179280"/>
    </source>
</evidence>
<sequence length="353" mass="39618">MLNSTKFDTVIGTSYESRFDRMKLSILDQVPRSSETTNEIALKETADLALAAESLGYSRYWIAEHHDLQGLLSPTPEILLAYIGAKTNSIRLGAGAILLPHYAPYKVAESFNMLSNLFPGRVDLGLGRSPGGSAEASEALSGNFIERIASMDDRIEELMHFIRRDFPSDHRYHSLKAAPVPFEAPAVYMLGTSKKSADLAAKHRLNYVYGHFMNTEDDHHVIGHYRSQRKQGQAFACVSVLCADTTEKARELYRSVLVWQAFNQTQEPLLAIPTVAETAYLVKQLSEATQDTMEQQLNEAIVGDKAYVKKRLDDIAESLQLDELMVLTHAPELRDRLHSYRLLTEIYPQLVSL</sequence>
<comment type="similarity">
    <text evidence="1">To bacterial alkanal monooxygenase alpha and beta chains.</text>
</comment>
<evidence type="ECO:0000259" key="2">
    <source>
        <dbReference type="Pfam" id="PF00296"/>
    </source>
</evidence>
<name>A0ABS2SZQ4_9BACI</name>
<proteinExistence type="predicted"/>
<evidence type="ECO:0000313" key="3">
    <source>
        <dbReference type="EMBL" id="MBM7841007.1"/>
    </source>
</evidence>
<dbReference type="InterPro" id="IPR050766">
    <property type="entry name" value="Bact_Lucif_Oxidored"/>
</dbReference>
<accession>A0ABS2SZQ4</accession>
<dbReference type="SUPFAM" id="SSF51679">
    <property type="entry name" value="Bacterial luciferase-like"/>
    <property type="match status" value="1"/>
</dbReference>
<dbReference type="InterPro" id="IPR036661">
    <property type="entry name" value="Luciferase-like_sf"/>
</dbReference>
<dbReference type="Pfam" id="PF00296">
    <property type="entry name" value="Bac_luciferase"/>
    <property type="match status" value="1"/>
</dbReference>
<gene>
    <name evidence="3" type="ORF">JOC54_004306</name>
</gene>
<dbReference type="PANTHER" id="PTHR30137">
    <property type="entry name" value="LUCIFERASE-LIKE MONOOXYGENASE"/>
    <property type="match status" value="1"/>
</dbReference>
<protein>
    <submittedName>
        <fullName evidence="3">Luciferase family oxidoreductase group 1</fullName>
    </submittedName>
</protein>
<comment type="caution">
    <text evidence="3">The sequence shown here is derived from an EMBL/GenBank/DDBJ whole genome shotgun (WGS) entry which is preliminary data.</text>
</comment>
<reference evidence="3" key="1">
    <citation type="submission" date="2021-01" db="EMBL/GenBank/DDBJ databases">
        <title>Genomic Encyclopedia of Type Strains, Phase IV (KMG-IV): sequencing the most valuable type-strain genomes for metagenomic binning, comparative biology and taxonomic classification.</title>
        <authorList>
            <person name="Goeker M."/>
        </authorList>
    </citation>
    <scope>NUCLEOTIDE SEQUENCE</scope>
    <source>
        <strain evidence="3">DSM 21943</strain>
    </source>
</reference>
<dbReference type="PANTHER" id="PTHR30137:SF20">
    <property type="entry name" value="N-ACETYL-S-ALKYLCYSTEINE MONOOXYGENASE"/>
    <property type="match status" value="1"/>
</dbReference>
<dbReference type="Proteomes" id="UP001179280">
    <property type="component" value="Unassembled WGS sequence"/>
</dbReference>
<keyword evidence="4" id="KW-1185">Reference proteome</keyword>
<dbReference type="NCBIfam" id="TIGR03558">
    <property type="entry name" value="oxido_grp_1"/>
    <property type="match status" value="1"/>
</dbReference>
<feature type="domain" description="Luciferase-like" evidence="2">
    <location>
        <begin position="22"/>
        <end position="318"/>
    </location>
</feature>
<dbReference type="Gene3D" id="3.20.20.30">
    <property type="entry name" value="Luciferase-like domain"/>
    <property type="match status" value="1"/>
</dbReference>
<dbReference type="InterPro" id="IPR011251">
    <property type="entry name" value="Luciferase-like_dom"/>
</dbReference>
<dbReference type="InterPro" id="IPR019949">
    <property type="entry name" value="CmoO-like"/>
</dbReference>
<dbReference type="EMBL" id="JAFBCV010000020">
    <property type="protein sequence ID" value="MBM7841007.1"/>
    <property type="molecule type" value="Genomic_DNA"/>
</dbReference>
<organism evidence="3 4">
    <name type="scientific">Shouchella xiaoxiensis</name>
    <dbReference type="NCBI Taxonomy" id="766895"/>
    <lineage>
        <taxon>Bacteria</taxon>
        <taxon>Bacillati</taxon>
        <taxon>Bacillota</taxon>
        <taxon>Bacilli</taxon>
        <taxon>Bacillales</taxon>
        <taxon>Bacillaceae</taxon>
        <taxon>Shouchella</taxon>
    </lineage>
</organism>